<gene>
    <name evidence="3" type="ORF">BDD16_003963</name>
</gene>
<dbReference type="Gene3D" id="1.20.1260.10">
    <property type="match status" value="1"/>
</dbReference>
<protein>
    <recommendedName>
        <fullName evidence="2">DUF2202 domain-containing protein</fullName>
    </recommendedName>
</protein>
<reference evidence="3 4" key="1">
    <citation type="submission" date="2020-07" db="EMBL/GenBank/DDBJ databases">
        <title>Genomic Encyclopedia of Archaeal and Bacterial Type Strains, Phase II (KMG-II): from individual species to whole genera.</title>
        <authorList>
            <person name="Goeker M."/>
        </authorList>
    </citation>
    <scope>NUCLEOTIDE SEQUENCE [LARGE SCALE GENOMIC DNA]</scope>
    <source>
        <strain evidence="3 4">DSM 21226</strain>
    </source>
</reference>
<comment type="caution">
    <text evidence="3">The sequence shown here is derived from an EMBL/GenBank/DDBJ whole genome shotgun (WGS) entry which is preliminary data.</text>
</comment>
<dbReference type="Pfam" id="PF09968">
    <property type="entry name" value="DUF2202"/>
    <property type="match status" value="1"/>
</dbReference>
<keyword evidence="1" id="KW-0732">Signal</keyword>
<dbReference type="InterPro" id="IPR019243">
    <property type="entry name" value="DUF2202"/>
</dbReference>
<evidence type="ECO:0000256" key="1">
    <source>
        <dbReference type="SAM" id="SignalP"/>
    </source>
</evidence>
<organism evidence="3 4">
    <name type="scientific">Sphaerotilus montanus</name>
    <dbReference type="NCBI Taxonomy" id="522889"/>
    <lineage>
        <taxon>Bacteria</taxon>
        <taxon>Pseudomonadati</taxon>
        <taxon>Pseudomonadota</taxon>
        <taxon>Betaproteobacteria</taxon>
        <taxon>Burkholderiales</taxon>
        <taxon>Sphaerotilaceae</taxon>
        <taxon>Sphaerotilus</taxon>
    </lineage>
</organism>
<dbReference type="CDD" id="cd01048">
    <property type="entry name" value="Ferritin_like_AB2"/>
    <property type="match status" value="1"/>
</dbReference>
<dbReference type="AlphaFoldDB" id="A0A7Y9U8K8"/>
<feature type="signal peptide" evidence="1">
    <location>
        <begin position="1"/>
        <end position="19"/>
    </location>
</feature>
<dbReference type="Proteomes" id="UP000518288">
    <property type="component" value="Unassembled WGS sequence"/>
</dbReference>
<dbReference type="PROSITE" id="PS51257">
    <property type="entry name" value="PROKAR_LIPOPROTEIN"/>
    <property type="match status" value="1"/>
</dbReference>
<name>A0A7Y9U8K8_9BURK</name>
<dbReference type="EMBL" id="JACCFH010000001">
    <property type="protein sequence ID" value="NYG34977.1"/>
    <property type="molecule type" value="Genomic_DNA"/>
</dbReference>
<keyword evidence="4" id="KW-1185">Reference proteome</keyword>
<dbReference type="InterPro" id="IPR009078">
    <property type="entry name" value="Ferritin-like_SF"/>
</dbReference>
<feature type="chain" id="PRO_5031436823" description="DUF2202 domain-containing protein" evidence="1">
    <location>
        <begin position="20"/>
        <end position="238"/>
    </location>
</feature>
<proteinExistence type="predicted"/>
<evidence type="ECO:0000259" key="2">
    <source>
        <dbReference type="Pfam" id="PF09968"/>
    </source>
</evidence>
<accession>A0A7Y9U8K8</accession>
<sequence length="238" mass="25042">MNKMTPYRRIFQTVTVTMAAVLGLLSSGCGGGSSDAGMSPLAVGADGTSSFSAEVLVARLDGYALAPLSSAEAASLAYMREEEQLAHDVYAVSATLYAQPIFANITASEATHAAAVKALLDRYGQPDPLEGLAAGTYKTAAFQALHDALVAASRVSLVEALKVGVEIEELDMRDIAAQQVGIDNADILMVYDNLLRGSRNHLRAYMKVLTQQGGSYVPQYISQAEFDAIVQSATETGG</sequence>
<dbReference type="InterPro" id="IPR012347">
    <property type="entry name" value="Ferritin-like"/>
</dbReference>
<evidence type="ECO:0000313" key="3">
    <source>
        <dbReference type="EMBL" id="NYG34977.1"/>
    </source>
</evidence>
<evidence type="ECO:0000313" key="4">
    <source>
        <dbReference type="Proteomes" id="UP000518288"/>
    </source>
</evidence>
<feature type="domain" description="DUF2202" evidence="2">
    <location>
        <begin position="73"/>
        <end position="232"/>
    </location>
</feature>
<dbReference type="SUPFAM" id="SSF47240">
    <property type="entry name" value="Ferritin-like"/>
    <property type="match status" value="1"/>
</dbReference>